<keyword evidence="1" id="KW-1003">Cell membrane</keyword>
<protein>
    <submittedName>
        <fullName evidence="9">Glycosyltransferase</fullName>
    </submittedName>
</protein>
<gene>
    <name evidence="9" type="ORF">BSK56_31300</name>
</gene>
<dbReference type="InterPro" id="IPR001173">
    <property type="entry name" value="Glyco_trans_2-like"/>
</dbReference>
<keyword evidence="2" id="KW-0328">Glycosyltransferase</keyword>
<dbReference type="EMBL" id="MPTB01000069">
    <property type="protein sequence ID" value="OMD37355.1"/>
    <property type="molecule type" value="Genomic_DNA"/>
</dbReference>
<evidence type="ECO:0000256" key="7">
    <source>
        <dbReference type="ARBA" id="ARBA00023136"/>
    </source>
</evidence>
<evidence type="ECO:0000256" key="4">
    <source>
        <dbReference type="ARBA" id="ARBA00022692"/>
    </source>
</evidence>
<accession>A0ABX3GXK7</accession>
<evidence type="ECO:0000259" key="8">
    <source>
        <dbReference type="Pfam" id="PF00535"/>
    </source>
</evidence>
<dbReference type="SUPFAM" id="SSF53448">
    <property type="entry name" value="Nucleotide-diphospho-sugar transferases"/>
    <property type="match status" value="1"/>
</dbReference>
<sequence>MVRLSVVVPIYNEEGNIRELHQSITDAVQEKVDSYEIVLVDDGSKDRTALILDEIARSDKSVKVIHFEKHCGQTAAVWAGIRQSRSELVALMDADLQSDPRDIFRLMPFIGRVDFVNGKRENRKVTFLKRISSWIGDGVRNWLTGERIQDSVSPLKLMRREVADSFFLYNGMHRFLPTLAKMNGFTVIEVTVTHQERKHGHSKYGVLSPAITGFVDAVVIGWLKKRVIRYRIRSIPNPD</sequence>
<reference evidence="9 10" key="1">
    <citation type="submission" date="2016-10" db="EMBL/GenBank/DDBJ databases">
        <title>Paenibacillus species isolates.</title>
        <authorList>
            <person name="Beno S.M."/>
        </authorList>
    </citation>
    <scope>NUCLEOTIDE SEQUENCE [LARGE SCALE GENOMIC DNA]</scope>
    <source>
        <strain evidence="9 10">FSL H7-0744</strain>
    </source>
</reference>
<keyword evidence="3" id="KW-0808">Transferase</keyword>
<organism evidence="9 10">
    <name type="scientific">Paenibacillus borealis</name>
    <dbReference type="NCBI Taxonomy" id="160799"/>
    <lineage>
        <taxon>Bacteria</taxon>
        <taxon>Bacillati</taxon>
        <taxon>Bacillota</taxon>
        <taxon>Bacilli</taxon>
        <taxon>Bacillales</taxon>
        <taxon>Paenibacillaceae</taxon>
        <taxon>Paenibacillus</taxon>
    </lineage>
</organism>
<evidence type="ECO:0000256" key="6">
    <source>
        <dbReference type="ARBA" id="ARBA00022989"/>
    </source>
</evidence>
<evidence type="ECO:0000256" key="1">
    <source>
        <dbReference type="ARBA" id="ARBA00022475"/>
    </source>
</evidence>
<evidence type="ECO:0000256" key="5">
    <source>
        <dbReference type="ARBA" id="ARBA00022985"/>
    </source>
</evidence>
<comment type="caution">
    <text evidence="9">The sequence shown here is derived from an EMBL/GenBank/DDBJ whole genome shotgun (WGS) entry which is preliminary data.</text>
</comment>
<keyword evidence="7" id="KW-0472">Membrane</keyword>
<dbReference type="RefSeq" id="WP_076114291.1">
    <property type="nucleotide sequence ID" value="NZ_MPTB01000069.1"/>
</dbReference>
<evidence type="ECO:0000313" key="10">
    <source>
        <dbReference type="Proteomes" id="UP000187412"/>
    </source>
</evidence>
<feature type="domain" description="Glycosyltransferase 2-like" evidence="8">
    <location>
        <begin position="5"/>
        <end position="163"/>
    </location>
</feature>
<keyword evidence="6" id="KW-1133">Transmembrane helix</keyword>
<dbReference type="CDD" id="cd04187">
    <property type="entry name" value="DPM1_like_bac"/>
    <property type="match status" value="1"/>
</dbReference>
<dbReference type="Gene3D" id="3.90.550.10">
    <property type="entry name" value="Spore Coat Polysaccharide Biosynthesis Protein SpsA, Chain A"/>
    <property type="match status" value="1"/>
</dbReference>
<evidence type="ECO:0000256" key="2">
    <source>
        <dbReference type="ARBA" id="ARBA00022676"/>
    </source>
</evidence>
<keyword evidence="4" id="KW-0812">Transmembrane</keyword>
<dbReference type="InterPro" id="IPR050256">
    <property type="entry name" value="Glycosyltransferase_2"/>
</dbReference>
<name>A0ABX3GXK7_PAEBO</name>
<evidence type="ECO:0000313" key="9">
    <source>
        <dbReference type="EMBL" id="OMD37355.1"/>
    </source>
</evidence>
<dbReference type="PANTHER" id="PTHR48090">
    <property type="entry name" value="UNDECAPRENYL-PHOSPHATE 4-DEOXY-4-FORMAMIDO-L-ARABINOSE TRANSFERASE-RELATED"/>
    <property type="match status" value="1"/>
</dbReference>
<evidence type="ECO:0000256" key="3">
    <source>
        <dbReference type="ARBA" id="ARBA00022679"/>
    </source>
</evidence>
<dbReference type="Pfam" id="PF00535">
    <property type="entry name" value="Glycos_transf_2"/>
    <property type="match status" value="1"/>
</dbReference>
<dbReference type="Proteomes" id="UP000187412">
    <property type="component" value="Unassembled WGS sequence"/>
</dbReference>
<dbReference type="PANTHER" id="PTHR48090:SF3">
    <property type="entry name" value="UNDECAPRENYL-PHOSPHATE 4-DEOXY-4-FORMAMIDO-L-ARABINOSE TRANSFERASE"/>
    <property type="match status" value="1"/>
</dbReference>
<keyword evidence="10" id="KW-1185">Reference proteome</keyword>
<keyword evidence="5" id="KW-0448">Lipopolysaccharide biosynthesis</keyword>
<proteinExistence type="predicted"/>
<dbReference type="InterPro" id="IPR029044">
    <property type="entry name" value="Nucleotide-diphossugar_trans"/>
</dbReference>